<dbReference type="InterPro" id="IPR014777">
    <property type="entry name" value="4pyrrole_Mease_sub1"/>
</dbReference>
<name>A0ABR8Q439_9CLOT</name>
<dbReference type="NCBIfam" id="NF007113">
    <property type="entry name" value="PRK09562.1"/>
    <property type="match status" value="1"/>
</dbReference>
<organism evidence="3 4">
    <name type="scientific">Clostridium gallinarum</name>
    <dbReference type="NCBI Taxonomy" id="2762246"/>
    <lineage>
        <taxon>Bacteria</taxon>
        <taxon>Bacillati</taxon>
        <taxon>Bacillota</taxon>
        <taxon>Clostridia</taxon>
        <taxon>Eubacteriales</taxon>
        <taxon>Clostridiaceae</taxon>
        <taxon>Clostridium</taxon>
    </lineage>
</organism>
<feature type="domain" description="NTP pyrophosphohydrolase MazG-like" evidence="2">
    <location>
        <begin position="390"/>
        <end position="448"/>
    </location>
</feature>
<dbReference type="Pfam" id="PF03819">
    <property type="entry name" value="MazG"/>
    <property type="match status" value="2"/>
</dbReference>
<dbReference type="Gene3D" id="1.10.287.1080">
    <property type="entry name" value="MazG-like"/>
    <property type="match status" value="2"/>
</dbReference>
<comment type="caution">
    <text evidence="3">The sequence shown here is derived from an EMBL/GenBank/DDBJ whole genome shotgun (WGS) entry which is preliminary data.</text>
</comment>
<dbReference type="InterPro" id="IPR035996">
    <property type="entry name" value="4pyrrol_Methylase_sf"/>
</dbReference>
<dbReference type="InterPro" id="IPR048011">
    <property type="entry name" value="NTP-PPase_MazG-like_C"/>
</dbReference>
<feature type="domain" description="NTP pyrophosphohydrolase MazG-like" evidence="2">
    <location>
        <begin position="251"/>
        <end position="324"/>
    </location>
</feature>
<evidence type="ECO:0000259" key="2">
    <source>
        <dbReference type="Pfam" id="PF03819"/>
    </source>
</evidence>
<dbReference type="CDD" id="cd11529">
    <property type="entry name" value="NTP-PPase_MazG_Cterm"/>
    <property type="match status" value="1"/>
</dbReference>
<dbReference type="CDD" id="cd11528">
    <property type="entry name" value="NTP-PPase_MazG_Nterm"/>
    <property type="match status" value="1"/>
</dbReference>
<dbReference type="PIRSF" id="PIRSF002845">
    <property type="entry name" value="Ttrprl_mtas_MazG"/>
    <property type="match status" value="1"/>
</dbReference>
<dbReference type="InterPro" id="IPR035013">
    <property type="entry name" value="YabN_N"/>
</dbReference>
<dbReference type="CDD" id="cd11723">
    <property type="entry name" value="YabN_N_like"/>
    <property type="match status" value="1"/>
</dbReference>
<dbReference type="InterPro" id="IPR004518">
    <property type="entry name" value="MazG-like_dom"/>
</dbReference>
<protein>
    <submittedName>
        <fullName evidence="3">Nucleoside triphosphate pyrophosphohydrolase</fullName>
        <ecNumber evidence="3">3.6.1.9</ecNumber>
    </submittedName>
</protein>
<keyword evidence="4" id="KW-1185">Reference proteome</keyword>
<dbReference type="GO" id="GO:0047429">
    <property type="term" value="F:nucleoside triphosphate diphosphatase activity"/>
    <property type="evidence" value="ECO:0007669"/>
    <property type="project" value="UniProtKB-EC"/>
</dbReference>
<reference evidence="3 4" key="1">
    <citation type="submission" date="2020-08" db="EMBL/GenBank/DDBJ databases">
        <title>A Genomic Blueprint of the Chicken Gut Microbiome.</title>
        <authorList>
            <person name="Gilroy R."/>
            <person name="Ravi A."/>
            <person name="Getino M."/>
            <person name="Pursley I."/>
            <person name="Horton D.L."/>
            <person name="Alikhan N.-F."/>
            <person name="Baker D."/>
            <person name="Gharbi K."/>
            <person name="Hall N."/>
            <person name="Watson M."/>
            <person name="Adriaenssens E.M."/>
            <person name="Foster-Nyarko E."/>
            <person name="Jarju S."/>
            <person name="Secka A."/>
            <person name="Antonio M."/>
            <person name="Oren A."/>
            <person name="Chaudhuri R."/>
            <person name="La Ragione R.M."/>
            <person name="Hildebrand F."/>
            <person name="Pallen M.J."/>
        </authorList>
    </citation>
    <scope>NUCLEOTIDE SEQUENCE [LARGE SCALE GENOMIC DNA]</scope>
    <source>
        <strain evidence="3 4">Sa3CUN1</strain>
    </source>
</reference>
<dbReference type="Gene3D" id="3.40.1010.10">
    <property type="entry name" value="Cobalt-precorrin-4 Transmethylase, Domain 1"/>
    <property type="match status" value="1"/>
</dbReference>
<dbReference type="EC" id="3.6.1.9" evidence="3"/>
<proteinExistence type="predicted"/>
<dbReference type="SUPFAM" id="SSF101386">
    <property type="entry name" value="all-alpha NTP pyrophosphatases"/>
    <property type="match status" value="2"/>
</dbReference>
<dbReference type="PANTHER" id="PTHR30522:SF0">
    <property type="entry name" value="NUCLEOSIDE TRIPHOSPHATE PYROPHOSPHOHYDROLASE"/>
    <property type="match status" value="1"/>
</dbReference>
<evidence type="ECO:0000259" key="1">
    <source>
        <dbReference type="Pfam" id="PF00590"/>
    </source>
</evidence>
<gene>
    <name evidence="3" type="primary">mazG</name>
    <name evidence="3" type="ORF">H9660_08545</name>
</gene>
<feature type="domain" description="Tetrapyrrole methylase" evidence="1">
    <location>
        <begin position="2"/>
        <end position="205"/>
    </location>
</feature>
<dbReference type="InterPro" id="IPR011551">
    <property type="entry name" value="NTP_PyrPHydrolase_MazG"/>
</dbReference>
<accession>A0ABR8Q439</accession>
<evidence type="ECO:0000313" key="3">
    <source>
        <dbReference type="EMBL" id="MBD7915193.1"/>
    </source>
</evidence>
<dbReference type="RefSeq" id="WP_191749955.1">
    <property type="nucleotide sequence ID" value="NZ_JACSQZ010000026.1"/>
</dbReference>
<dbReference type="Pfam" id="PF00590">
    <property type="entry name" value="TP_methylase"/>
    <property type="match status" value="1"/>
</dbReference>
<dbReference type="PANTHER" id="PTHR30522">
    <property type="entry name" value="NUCLEOSIDE TRIPHOSPHATE PYROPHOSPHOHYDROLASE"/>
    <property type="match status" value="1"/>
</dbReference>
<evidence type="ECO:0000313" key="4">
    <source>
        <dbReference type="Proteomes" id="UP000640335"/>
    </source>
</evidence>
<dbReference type="InterPro" id="IPR024180">
    <property type="entry name" value="Tetrapyrrole_Mease/MazG_pred"/>
</dbReference>
<sequence length="490" mass="56202">MIKIIGLGPGAPEALTIGAVNALEEGKNVYFRTEKHPTVDYLKKRMKDFKTYDHYYEVSENFDEVYSSIANDIIKNYNDLEEIIYAVPGHPLVAEKSVFNLINLCDEKGIKYEIVPAVSFIDAMMDVLKIDPIEGLKVIDAFDINNQVLDKRIGTIITQVYNPLIASEVKLRLLDYYNDDTEIYFVRAAGIVGEESVRKIPIYELDMQEDIDYLTSIYIPKDMNNKKDFNDLVEIVDTLRGENGCPWDMEQTHESIKNQLLEEAYELVDSINNDDIDGMIEELGDVLLHVVFHASIGKDDGYFNIYDVIGSICDKMIYRHPHVFGDLDVSNSSEVLDNWEDLKKKEKHFETITDEMKAVAKALPALIRANKVQKKAAKVGFDWEKVEEAALKVEEELKEVLDVYKSNNKEKIKGEVGDLIFACVNVARLLKIDEEEALNSTIKKFINRFSFIENEAIKNNKTLNEMTLEEMDEIWNRAKGEEFDKNKKDL</sequence>
<dbReference type="NCBIfam" id="TIGR00444">
    <property type="entry name" value="mazG"/>
    <property type="match status" value="1"/>
</dbReference>
<dbReference type="EMBL" id="JACSQZ010000026">
    <property type="protein sequence ID" value="MBD7915193.1"/>
    <property type="molecule type" value="Genomic_DNA"/>
</dbReference>
<keyword evidence="3" id="KW-0378">Hydrolase</keyword>
<dbReference type="Proteomes" id="UP000640335">
    <property type="component" value="Unassembled WGS sequence"/>
</dbReference>
<dbReference type="InterPro" id="IPR048015">
    <property type="entry name" value="NTP-PPase_MazG-like_N"/>
</dbReference>
<dbReference type="InterPro" id="IPR000878">
    <property type="entry name" value="4pyrrol_Mease"/>
</dbReference>
<dbReference type="SUPFAM" id="SSF53790">
    <property type="entry name" value="Tetrapyrrole methylase"/>
    <property type="match status" value="1"/>
</dbReference>